<reference evidence="10 11" key="1">
    <citation type="submission" date="2020-08" db="EMBL/GenBank/DDBJ databases">
        <title>Genomic Encyclopedia of Type Strains, Phase IV (KMG-IV): sequencing the most valuable type-strain genomes for metagenomic binning, comparative biology and taxonomic classification.</title>
        <authorList>
            <person name="Goeker M."/>
        </authorList>
    </citation>
    <scope>NUCLEOTIDE SEQUENCE [LARGE SCALE GENOMIC DNA]</scope>
    <source>
        <strain evidence="10 11">DSM 102189</strain>
    </source>
</reference>
<keyword evidence="4 7" id="KW-0812">Transmembrane</keyword>
<keyword evidence="3" id="KW-1003">Cell membrane</keyword>
<feature type="transmembrane region" description="Helical" evidence="7">
    <location>
        <begin position="21"/>
        <end position="42"/>
    </location>
</feature>
<dbReference type="GO" id="GO:0005886">
    <property type="term" value="C:plasma membrane"/>
    <property type="evidence" value="ECO:0007669"/>
    <property type="project" value="UniProtKB-SubCell"/>
</dbReference>
<comment type="subcellular location">
    <subcellularLocation>
        <location evidence="1">Cell membrane</location>
        <topology evidence="1">Multi-pass membrane protein</topology>
    </subcellularLocation>
</comment>
<feature type="transmembrane region" description="Helical" evidence="7">
    <location>
        <begin position="197"/>
        <end position="220"/>
    </location>
</feature>
<dbReference type="InterPro" id="IPR023408">
    <property type="entry name" value="MscS_beta-dom_sf"/>
</dbReference>
<evidence type="ECO:0000256" key="3">
    <source>
        <dbReference type="ARBA" id="ARBA00022475"/>
    </source>
</evidence>
<sequence length="426" mass="44560">MIETLIENPTAWLAGLPVVDLLIVGVVLAVALLLGGLAGGWAEARFAGAGWLPPGSAGRIARTVRAAVVSLALVVLLSAPGFGEVPRLLAGAVLGLAVGILVVHLLRGWRMAAAAAPALGVLAGVAVLAAAQGGLGPLADALDNASIRIAARRISLLDVVTTLVAGLVLFALARLANRALGQWVGRFDRFDSSQQLLAQKLVGLAIAALTFLIGIDLLGLDLTSLAFFSGALGLAVGFGMQKTLGNLIAGLILLMDRSIKPGDVIVVGEQFGQVSKIGVRAVSVLTRDGKEHLIPNELLMTQTVENWSYSDRKVRVHIPVGVSYASDLPKAQALMLRAAADVPRVLSDPPPGIWLRGFGDSSVDHDIMVWIEDPEVGVGNVKSAILNRLWVLFKEEGIEIPFPQRDVWIRSDQGPGKAGNSTPPSV</sequence>
<dbReference type="Gene3D" id="2.30.30.60">
    <property type="match status" value="1"/>
</dbReference>
<dbReference type="Gene3D" id="3.30.70.100">
    <property type="match status" value="1"/>
</dbReference>
<evidence type="ECO:0000259" key="9">
    <source>
        <dbReference type="Pfam" id="PF21082"/>
    </source>
</evidence>
<keyword evidence="11" id="KW-1185">Reference proteome</keyword>
<feature type="transmembrane region" description="Helical" evidence="7">
    <location>
        <begin position="113"/>
        <end position="134"/>
    </location>
</feature>
<dbReference type="InterPro" id="IPR052702">
    <property type="entry name" value="MscS-like_channel"/>
</dbReference>
<evidence type="ECO:0000313" key="10">
    <source>
        <dbReference type="EMBL" id="MBB6228757.1"/>
    </source>
</evidence>
<comment type="similarity">
    <text evidence="2">Belongs to the MscS (TC 1.A.23) family.</text>
</comment>
<organism evidence="10 11">
    <name type="scientific">Polymorphobacter multimanifer</name>
    <dbReference type="NCBI Taxonomy" id="1070431"/>
    <lineage>
        <taxon>Bacteria</taxon>
        <taxon>Pseudomonadati</taxon>
        <taxon>Pseudomonadota</taxon>
        <taxon>Alphaproteobacteria</taxon>
        <taxon>Sphingomonadales</taxon>
        <taxon>Sphingosinicellaceae</taxon>
        <taxon>Polymorphobacter</taxon>
    </lineage>
</organism>
<dbReference type="AlphaFoldDB" id="A0A841L813"/>
<feature type="domain" description="Mechanosensitive ion channel MscS" evidence="8">
    <location>
        <begin position="243"/>
        <end position="308"/>
    </location>
</feature>
<dbReference type="SUPFAM" id="SSF50182">
    <property type="entry name" value="Sm-like ribonucleoproteins"/>
    <property type="match status" value="1"/>
</dbReference>
<dbReference type="SUPFAM" id="SSF82861">
    <property type="entry name" value="Mechanosensitive channel protein MscS (YggB), transmembrane region"/>
    <property type="match status" value="1"/>
</dbReference>
<evidence type="ECO:0000256" key="5">
    <source>
        <dbReference type="ARBA" id="ARBA00022989"/>
    </source>
</evidence>
<evidence type="ECO:0000256" key="1">
    <source>
        <dbReference type="ARBA" id="ARBA00004651"/>
    </source>
</evidence>
<feature type="transmembrane region" description="Helical" evidence="7">
    <location>
        <begin position="88"/>
        <end position="106"/>
    </location>
</feature>
<dbReference type="PANTHER" id="PTHR30347">
    <property type="entry name" value="POTASSIUM CHANNEL RELATED"/>
    <property type="match status" value="1"/>
</dbReference>
<evidence type="ECO:0000256" key="7">
    <source>
        <dbReference type="SAM" id="Phobius"/>
    </source>
</evidence>
<feature type="domain" description="Mechanosensitive ion channel MscS C-terminal" evidence="9">
    <location>
        <begin position="317"/>
        <end position="400"/>
    </location>
</feature>
<dbReference type="PANTHER" id="PTHR30347:SF1">
    <property type="entry name" value="MECHANOSENSITIVE CHANNEL MSCK"/>
    <property type="match status" value="1"/>
</dbReference>
<evidence type="ECO:0000259" key="8">
    <source>
        <dbReference type="Pfam" id="PF00924"/>
    </source>
</evidence>
<dbReference type="GO" id="GO:0008381">
    <property type="term" value="F:mechanosensitive monoatomic ion channel activity"/>
    <property type="evidence" value="ECO:0007669"/>
    <property type="project" value="UniProtKB-ARBA"/>
</dbReference>
<evidence type="ECO:0000256" key="4">
    <source>
        <dbReference type="ARBA" id="ARBA00022692"/>
    </source>
</evidence>
<keyword evidence="5 7" id="KW-1133">Transmembrane helix</keyword>
<keyword evidence="6 7" id="KW-0472">Membrane</keyword>
<dbReference type="InterPro" id="IPR011066">
    <property type="entry name" value="MscS_channel_C_sf"/>
</dbReference>
<dbReference type="Gene3D" id="1.10.287.1260">
    <property type="match status" value="1"/>
</dbReference>
<proteinExistence type="inferred from homology"/>
<dbReference type="RefSeq" id="WP_184201668.1">
    <property type="nucleotide sequence ID" value="NZ_JACIIV010000023.1"/>
</dbReference>
<evidence type="ECO:0000313" key="11">
    <source>
        <dbReference type="Proteomes" id="UP000538147"/>
    </source>
</evidence>
<dbReference type="InterPro" id="IPR011014">
    <property type="entry name" value="MscS_channel_TM-2"/>
</dbReference>
<accession>A0A841L813</accession>
<feature type="transmembrane region" description="Helical" evidence="7">
    <location>
        <begin position="63"/>
        <end position="82"/>
    </location>
</feature>
<dbReference type="InterPro" id="IPR010920">
    <property type="entry name" value="LSM_dom_sf"/>
</dbReference>
<dbReference type="InterPro" id="IPR006685">
    <property type="entry name" value="MscS_channel_2nd"/>
</dbReference>
<dbReference type="SUPFAM" id="SSF82689">
    <property type="entry name" value="Mechanosensitive channel protein MscS (YggB), C-terminal domain"/>
    <property type="match status" value="1"/>
</dbReference>
<evidence type="ECO:0000256" key="6">
    <source>
        <dbReference type="ARBA" id="ARBA00023136"/>
    </source>
</evidence>
<dbReference type="Pfam" id="PF21082">
    <property type="entry name" value="MS_channel_3rd"/>
    <property type="match status" value="1"/>
</dbReference>
<dbReference type="Proteomes" id="UP000538147">
    <property type="component" value="Unassembled WGS sequence"/>
</dbReference>
<dbReference type="InterPro" id="IPR049278">
    <property type="entry name" value="MS_channel_C"/>
</dbReference>
<dbReference type="EMBL" id="JACIIV010000023">
    <property type="protein sequence ID" value="MBB6228757.1"/>
    <property type="molecule type" value="Genomic_DNA"/>
</dbReference>
<evidence type="ECO:0000256" key="2">
    <source>
        <dbReference type="ARBA" id="ARBA00008017"/>
    </source>
</evidence>
<name>A0A841L813_9SPHN</name>
<feature type="transmembrane region" description="Helical" evidence="7">
    <location>
        <begin position="226"/>
        <end position="254"/>
    </location>
</feature>
<comment type="caution">
    <text evidence="10">The sequence shown here is derived from an EMBL/GenBank/DDBJ whole genome shotgun (WGS) entry which is preliminary data.</text>
</comment>
<protein>
    <submittedName>
        <fullName evidence="10">Small-conductance mechanosensitive channel</fullName>
    </submittedName>
</protein>
<gene>
    <name evidence="10" type="ORF">FHS79_002948</name>
</gene>
<dbReference type="Pfam" id="PF00924">
    <property type="entry name" value="MS_channel_2nd"/>
    <property type="match status" value="1"/>
</dbReference>
<feature type="transmembrane region" description="Helical" evidence="7">
    <location>
        <begin position="154"/>
        <end position="176"/>
    </location>
</feature>